<evidence type="ECO:0000313" key="3">
    <source>
        <dbReference type="Proteomes" id="UP001202180"/>
    </source>
</evidence>
<feature type="transmembrane region" description="Helical" evidence="1">
    <location>
        <begin position="27"/>
        <end position="44"/>
    </location>
</feature>
<comment type="caution">
    <text evidence="2">The sequence shown here is derived from an EMBL/GenBank/DDBJ whole genome shotgun (WGS) entry which is preliminary data.</text>
</comment>
<feature type="transmembrane region" description="Helical" evidence="1">
    <location>
        <begin position="154"/>
        <end position="174"/>
    </location>
</feature>
<keyword evidence="1" id="KW-0812">Transmembrane</keyword>
<dbReference type="RefSeq" id="WP_248478427.1">
    <property type="nucleotide sequence ID" value="NZ_JALPRF010000003.1"/>
</dbReference>
<dbReference type="EMBL" id="JALPRF010000003">
    <property type="protein sequence ID" value="MCK8493802.1"/>
    <property type="molecule type" value="Genomic_DNA"/>
</dbReference>
<accession>A0ABT0HNQ6</accession>
<sequence length="184" mass="20069">MIGFGVGQDFFGCFLITLLHRFDGLELGILLIFGQLDLGFGRVLRQFSLRFSRVFSGINFVLCFVGGLLFSRLKSGFGFAQQLLTGGLVDVLSLVDGRNLGIAGGFSGINFFVLLVGSRFDRLFFGSLSGIDGLLGLILSGFDSGLSGIFSRFFLAIGILFVARQLLIELFLFFTARQLPILLL</sequence>
<evidence type="ECO:0000256" key="1">
    <source>
        <dbReference type="SAM" id="Phobius"/>
    </source>
</evidence>
<feature type="transmembrane region" description="Helical" evidence="1">
    <location>
        <begin position="100"/>
        <end position="116"/>
    </location>
</feature>
<feature type="transmembrane region" description="Helical" evidence="1">
    <location>
        <begin position="51"/>
        <end position="70"/>
    </location>
</feature>
<reference evidence="2 3" key="1">
    <citation type="submission" date="2022-04" db="EMBL/GenBank/DDBJ databases">
        <title>Spirosoma sp. strain RP8 genome sequencing and assembly.</title>
        <authorList>
            <person name="Jung Y."/>
        </authorList>
    </citation>
    <scope>NUCLEOTIDE SEQUENCE [LARGE SCALE GENOMIC DNA]</scope>
    <source>
        <strain evidence="2 3">RP8</strain>
    </source>
</reference>
<name>A0ABT0HNQ6_9BACT</name>
<evidence type="ECO:0000313" key="2">
    <source>
        <dbReference type="EMBL" id="MCK8493802.1"/>
    </source>
</evidence>
<keyword evidence="1" id="KW-0472">Membrane</keyword>
<gene>
    <name evidence="2" type="ORF">M0L20_18190</name>
</gene>
<feature type="transmembrane region" description="Helical" evidence="1">
    <location>
        <begin position="123"/>
        <end position="142"/>
    </location>
</feature>
<keyword evidence="3" id="KW-1185">Reference proteome</keyword>
<keyword evidence="1" id="KW-1133">Transmembrane helix</keyword>
<organism evidence="2 3">
    <name type="scientific">Spirosoma liriopis</name>
    <dbReference type="NCBI Taxonomy" id="2937440"/>
    <lineage>
        <taxon>Bacteria</taxon>
        <taxon>Pseudomonadati</taxon>
        <taxon>Bacteroidota</taxon>
        <taxon>Cytophagia</taxon>
        <taxon>Cytophagales</taxon>
        <taxon>Cytophagaceae</taxon>
        <taxon>Spirosoma</taxon>
    </lineage>
</organism>
<protein>
    <submittedName>
        <fullName evidence="2">Uncharacterized protein</fullName>
    </submittedName>
</protein>
<proteinExistence type="predicted"/>
<dbReference type="Proteomes" id="UP001202180">
    <property type="component" value="Unassembled WGS sequence"/>
</dbReference>